<organism evidence="6 7">
    <name type="scientific">Paraburkholderia caribensis</name>
    <dbReference type="NCBI Taxonomy" id="75105"/>
    <lineage>
        <taxon>Bacteria</taxon>
        <taxon>Pseudomonadati</taxon>
        <taxon>Pseudomonadota</taxon>
        <taxon>Betaproteobacteria</taxon>
        <taxon>Burkholderiales</taxon>
        <taxon>Burkholderiaceae</taxon>
        <taxon>Paraburkholderia</taxon>
    </lineage>
</organism>
<reference evidence="6 7" key="1">
    <citation type="submission" date="2024-01" db="EMBL/GenBank/DDBJ databases">
        <title>The diversity of rhizobia nodulating Mimosa spp. in eleven states of Brazil covering several biomes is determined by host plant, location, and edaphic factors.</title>
        <authorList>
            <person name="Rouws L."/>
            <person name="Barauna A."/>
            <person name="Beukes C."/>
            <person name="De Faria S.M."/>
            <person name="Gross E."/>
            <person name="Dos Reis Junior F.B."/>
            <person name="Simon M."/>
            <person name="Maluk M."/>
            <person name="Odee D.W."/>
            <person name="Kenicer G."/>
            <person name="Young J.P.W."/>
            <person name="Reis V.M."/>
            <person name="Zilli J."/>
            <person name="James E.K."/>
        </authorList>
    </citation>
    <scope>NUCLEOTIDE SEQUENCE [LARGE SCALE GENOMIC DNA]</scope>
    <source>
        <strain evidence="6 7">JHI1651</strain>
    </source>
</reference>
<keyword evidence="7" id="KW-1185">Reference proteome</keyword>
<evidence type="ECO:0000256" key="3">
    <source>
        <dbReference type="ARBA" id="ARBA00022801"/>
    </source>
</evidence>
<keyword evidence="3 4" id="KW-0378">Hydrolase</keyword>
<evidence type="ECO:0000256" key="2">
    <source>
        <dbReference type="ARBA" id="ARBA00010515"/>
    </source>
</evidence>
<accession>A0ABV0DPQ0</accession>
<sequence>MKIDGIENDKKNERHDHGGFTRRDVLRIGAAAVTTSLFSLPGMTFARTGDSFKTVETTHGKLRGRVSDGLASYLGVRYGASTGGENRFLPPQPVMPWHGVRDALHLGSQSPQDNQDFATWVDPSSATEDCLMLNVFSPSSASTSSRLPVMVWLHGGGYSFGSGYSHVYNCGSIAKTGNVVTVGINHRLNIFGYTYLGDQQDDRFSSSGNAGHLDLIAALKWVRDNIENFGGDPNNVTVFGQSGGGGKITTLLGMPGAEGLFHKAIIQSGSVLKVRESSEAAALTDSVYATLGLRRGDIKALQAVPTQKLLKCFEKVSTEAKSNFNPSIIFGPTVDGRVLPKMIWKGDVPGFARKVPVLLGNTSQETAAFIGSDMFAPLKDDQTLAEKAAKFATINNIDVNALLPVIKKYRQVMPKLSEPELLVRVSTDIGFWKNAVTQADMLVAAKGSPVYMYECDWQTPCFDSKWALHGVELPFVFNVPLYGTAWDGKDSDALRASADPENHRLALGKQMFDAWTSFARSGNPSTTSLPWPTYDTESRATMMFNTQSKVENDPHQAMRGDIVSL</sequence>
<comment type="similarity">
    <text evidence="2">Belongs to the 'GDXG' lipolytic enzyme family.</text>
</comment>
<evidence type="ECO:0000256" key="4">
    <source>
        <dbReference type="RuleBase" id="RU361235"/>
    </source>
</evidence>
<dbReference type="EC" id="3.1.1.-" evidence="4"/>
<dbReference type="InterPro" id="IPR019826">
    <property type="entry name" value="Carboxylesterase_B_AS"/>
</dbReference>
<dbReference type="PANTHER" id="PTHR11559">
    <property type="entry name" value="CARBOXYLESTERASE"/>
    <property type="match status" value="1"/>
</dbReference>
<evidence type="ECO:0000313" key="6">
    <source>
        <dbReference type="EMBL" id="MEO1752959.1"/>
    </source>
</evidence>
<comment type="similarity">
    <text evidence="1 4">Belongs to the type-B carboxylesterase/lipase family.</text>
</comment>
<dbReference type="PROSITE" id="PS00122">
    <property type="entry name" value="CARBOXYLESTERASE_B_1"/>
    <property type="match status" value="1"/>
</dbReference>
<dbReference type="Gene3D" id="3.40.50.1820">
    <property type="entry name" value="alpha/beta hydrolase"/>
    <property type="match status" value="1"/>
</dbReference>
<dbReference type="SUPFAM" id="SSF53474">
    <property type="entry name" value="alpha/beta-Hydrolases"/>
    <property type="match status" value="1"/>
</dbReference>
<evidence type="ECO:0000313" key="7">
    <source>
        <dbReference type="Proteomes" id="UP001462961"/>
    </source>
</evidence>
<dbReference type="RefSeq" id="WP_107201745.1">
    <property type="nucleotide sequence ID" value="NZ_CP015959.1"/>
</dbReference>
<proteinExistence type="inferred from homology"/>
<comment type="caution">
    <text evidence="6">The sequence shown here is derived from an EMBL/GenBank/DDBJ whole genome shotgun (WGS) entry which is preliminary data.</text>
</comment>
<dbReference type="InterPro" id="IPR050309">
    <property type="entry name" value="Type-B_Carboxylest/Lipase"/>
</dbReference>
<dbReference type="Pfam" id="PF00135">
    <property type="entry name" value="COesterase"/>
    <property type="match status" value="1"/>
</dbReference>
<dbReference type="PROSITE" id="PS01173">
    <property type="entry name" value="LIPASE_GDXG_HIS"/>
    <property type="match status" value="1"/>
</dbReference>
<evidence type="ECO:0000256" key="1">
    <source>
        <dbReference type="ARBA" id="ARBA00005964"/>
    </source>
</evidence>
<protein>
    <recommendedName>
        <fullName evidence="4">Carboxylic ester hydrolase</fullName>
        <ecNumber evidence="4">3.1.1.-</ecNumber>
    </recommendedName>
</protein>
<dbReference type="PRINTS" id="PR00878">
    <property type="entry name" value="CHOLNESTRASE"/>
</dbReference>
<dbReference type="EMBL" id="JAYLVJ010000003">
    <property type="protein sequence ID" value="MEO1752959.1"/>
    <property type="molecule type" value="Genomic_DNA"/>
</dbReference>
<dbReference type="InterPro" id="IPR002168">
    <property type="entry name" value="Lipase_GDXG_HIS_AS"/>
</dbReference>
<feature type="domain" description="Carboxylesterase type B" evidence="5">
    <location>
        <begin position="53"/>
        <end position="553"/>
    </location>
</feature>
<name>A0ABV0DPQ0_9BURK</name>
<dbReference type="InterPro" id="IPR000997">
    <property type="entry name" value="Cholinesterase"/>
</dbReference>
<dbReference type="Proteomes" id="UP001462961">
    <property type="component" value="Unassembled WGS sequence"/>
</dbReference>
<evidence type="ECO:0000259" key="5">
    <source>
        <dbReference type="Pfam" id="PF00135"/>
    </source>
</evidence>
<dbReference type="InterPro" id="IPR002018">
    <property type="entry name" value="CarbesteraseB"/>
</dbReference>
<dbReference type="InterPro" id="IPR029058">
    <property type="entry name" value="AB_hydrolase_fold"/>
</dbReference>
<gene>
    <name evidence="6" type="ORF">VOI32_03345</name>
</gene>